<dbReference type="EMBL" id="JACGCI010000031">
    <property type="protein sequence ID" value="KAF6755129.1"/>
    <property type="molecule type" value="Genomic_DNA"/>
</dbReference>
<proteinExistence type="predicted"/>
<gene>
    <name evidence="1" type="ORF">DFP72DRAFT_811871</name>
</gene>
<name>A0A8H6HZ62_9AGAR</name>
<dbReference type="AlphaFoldDB" id="A0A8H6HZ62"/>
<evidence type="ECO:0000313" key="1">
    <source>
        <dbReference type="EMBL" id="KAF6755129.1"/>
    </source>
</evidence>
<keyword evidence="2" id="KW-1185">Reference proteome</keyword>
<reference evidence="1 2" key="1">
    <citation type="submission" date="2020-07" db="EMBL/GenBank/DDBJ databases">
        <title>Comparative genomics of pyrophilous fungi reveals a link between fire events and developmental genes.</title>
        <authorList>
            <consortium name="DOE Joint Genome Institute"/>
            <person name="Steindorff A.S."/>
            <person name="Carver A."/>
            <person name="Calhoun S."/>
            <person name="Stillman K."/>
            <person name="Liu H."/>
            <person name="Lipzen A."/>
            <person name="Pangilinan J."/>
            <person name="Labutti K."/>
            <person name="Bruns T.D."/>
            <person name="Grigoriev I.V."/>
        </authorList>
    </citation>
    <scope>NUCLEOTIDE SEQUENCE [LARGE SCALE GENOMIC DNA]</scope>
    <source>
        <strain evidence="1 2">CBS 144469</strain>
    </source>
</reference>
<accession>A0A8H6HZ62</accession>
<sequence>MIQHTQEFQRTVGFIRMTTGYASLHSQFARNGWQYSTRAGTSKASGGSESISVLSPLSSLTLQHRVCVSSISHARLAHLGLTVPVYDARGLDTLDFNSVLPKLAESLPLYTDGEIPYGSFIVVGYTMTVYRANSGNWTLGNNIKWVIIVGIPEGDSD</sequence>
<evidence type="ECO:0000313" key="2">
    <source>
        <dbReference type="Proteomes" id="UP000521943"/>
    </source>
</evidence>
<dbReference type="OrthoDB" id="3067694at2759"/>
<protein>
    <submittedName>
        <fullName evidence="1">Uncharacterized protein</fullName>
    </submittedName>
</protein>
<comment type="caution">
    <text evidence="1">The sequence shown here is derived from an EMBL/GenBank/DDBJ whole genome shotgun (WGS) entry which is preliminary data.</text>
</comment>
<organism evidence="1 2">
    <name type="scientific">Ephemerocybe angulata</name>
    <dbReference type="NCBI Taxonomy" id="980116"/>
    <lineage>
        <taxon>Eukaryota</taxon>
        <taxon>Fungi</taxon>
        <taxon>Dikarya</taxon>
        <taxon>Basidiomycota</taxon>
        <taxon>Agaricomycotina</taxon>
        <taxon>Agaricomycetes</taxon>
        <taxon>Agaricomycetidae</taxon>
        <taxon>Agaricales</taxon>
        <taxon>Agaricineae</taxon>
        <taxon>Psathyrellaceae</taxon>
        <taxon>Ephemerocybe</taxon>
    </lineage>
</organism>
<dbReference type="Proteomes" id="UP000521943">
    <property type="component" value="Unassembled WGS sequence"/>
</dbReference>